<feature type="non-terminal residue" evidence="2">
    <location>
        <position position="105"/>
    </location>
</feature>
<proteinExistence type="predicted"/>
<organism evidence="2">
    <name type="scientific">uncultured Thermomicrobiales bacterium</name>
    <dbReference type="NCBI Taxonomy" id="1645740"/>
    <lineage>
        <taxon>Bacteria</taxon>
        <taxon>Pseudomonadati</taxon>
        <taxon>Thermomicrobiota</taxon>
        <taxon>Thermomicrobia</taxon>
        <taxon>Thermomicrobiales</taxon>
        <taxon>environmental samples</taxon>
    </lineage>
</organism>
<dbReference type="AlphaFoldDB" id="A0A6J4US41"/>
<name>A0A6J4US41_9BACT</name>
<accession>A0A6J4US41</accession>
<dbReference type="EMBL" id="CADCWK010000131">
    <property type="protein sequence ID" value="CAA9556634.1"/>
    <property type="molecule type" value="Genomic_DNA"/>
</dbReference>
<evidence type="ECO:0000256" key="1">
    <source>
        <dbReference type="SAM" id="MobiDB-lite"/>
    </source>
</evidence>
<feature type="region of interest" description="Disordered" evidence="1">
    <location>
        <begin position="1"/>
        <end position="105"/>
    </location>
</feature>
<evidence type="ECO:0000313" key="2">
    <source>
        <dbReference type="EMBL" id="CAA9556634.1"/>
    </source>
</evidence>
<feature type="non-terminal residue" evidence="2">
    <location>
        <position position="1"/>
    </location>
</feature>
<feature type="compositionally biased region" description="Basic and acidic residues" evidence="1">
    <location>
        <begin position="43"/>
        <end position="56"/>
    </location>
</feature>
<reference evidence="2" key="1">
    <citation type="submission" date="2020-02" db="EMBL/GenBank/DDBJ databases">
        <authorList>
            <person name="Meier V. D."/>
        </authorList>
    </citation>
    <scope>NUCLEOTIDE SEQUENCE</scope>
    <source>
        <strain evidence="2">AVDCRST_MAG33</strain>
    </source>
</reference>
<protein>
    <submittedName>
        <fullName evidence="2">Uncharacterized protein</fullName>
    </submittedName>
</protein>
<sequence>LRHLRCPGWPGRGDPGCPDVRRQPERGDRLGTERHRSRRRRRDAADRRARVGRVDAGRCPAAGFHHQPARRGEPQPVLATGDPGVVSAGRRDPPGPPGRARTTPV</sequence>
<gene>
    <name evidence="2" type="ORF">AVDCRST_MAG33-1337</name>
</gene>
<feature type="compositionally biased region" description="Basic and acidic residues" evidence="1">
    <location>
        <begin position="19"/>
        <end position="34"/>
    </location>
</feature>